<comment type="similarity">
    <text evidence="2 6">Belongs to the ABC-3 integral membrane protein family.</text>
</comment>
<dbReference type="InterPro" id="IPR037294">
    <property type="entry name" value="ABC_BtuC-like"/>
</dbReference>
<evidence type="ECO:0000313" key="9">
    <source>
        <dbReference type="Proteomes" id="UP001589838"/>
    </source>
</evidence>
<evidence type="ECO:0000256" key="4">
    <source>
        <dbReference type="ARBA" id="ARBA00022989"/>
    </source>
</evidence>
<dbReference type="Pfam" id="PF00950">
    <property type="entry name" value="ABC-3"/>
    <property type="match status" value="1"/>
</dbReference>
<name>A0ABV6KCL0_9BACI</name>
<protein>
    <submittedName>
        <fullName evidence="8">Metal ABC transporter permease</fullName>
    </submittedName>
</protein>
<feature type="transmembrane region" description="Helical" evidence="7">
    <location>
        <begin position="20"/>
        <end position="39"/>
    </location>
</feature>
<evidence type="ECO:0000256" key="3">
    <source>
        <dbReference type="ARBA" id="ARBA00022692"/>
    </source>
</evidence>
<dbReference type="Gene3D" id="1.10.3470.10">
    <property type="entry name" value="ABC transporter involved in vitamin B12 uptake, BtuC"/>
    <property type="match status" value="1"/>
</dbReference>
<feature type="transmembrane region" description="Helical" evidence="7">
    <location>
        <begin position="60"/>
        <end position="85"/>
    </location>
</feature>
<comment type="caution">
    <text evidence="8">The sequence shown here is derived from an EMBL/GenBank/DDBJ whole genome shotgun (WGS) entry which is preliminary data.</text>
</comment>
<feature type="transmembrane region" description="Helical" evidence="7">
    <location>
        <begin position="137"/>
        <end position="155"/>
    </location>
</feature>
<dbReference type="InterPro" id="IPR001626">
    <property type="entry name" value="ABC_TroCD"/>
</dbReference>
<organism evidence="8 9">
    <name type="scientific">Halalkalibacter kiskunsagensis</name>
    <dbReference type="NCBI Taxonomy" id="1548599"/>
    <lineage>
        <taxon>Bacteria</taxon>
        <taxon>Bacillati</taxon>
        <taxon>Bacillota</taxon>
        <taxon>Bacilli</taxon>
        <taxon>Bacillales</taxon>
        <taxon>Bacillaceae</taxon>
        <taxon>Halalkalibacter</taxon>
    </lineage>
</organism>
<feature type="transmembrane region" description="Helical" evidence="7">
    <location>
        <begin position="97"/>
        <end position="116"/>
    </location>
</feature>
<feature type="transmembrane region" description="Helical" evidence="7">
    <location>
        <begin position="220"/>
        <end position="241"/>
    </location>
</feature>
<dbReference type="SUPFAM" id="SSF81345">
    <property type="entry name" value="ABC transporter involved in vitamin B12 uptake, BtuC"/>
    <property type="match status" value="1"/>
</dbReference>
<proteinExistence type="inferred from homology"/>
<evidence type="ECO:0000256" key="1">
    <source>
        <dbReference type="ARBA" id="ARBA00004141"/>
    </source>
</evidence>
<sequence>MSVFAFYESILQYEFLQRALITSIMVGVICGVIGCFIILRGMSLMGDAISHAVLPGVAISYMLGINIFYGAVLTGLLVAISIGYVSQNSRIKHDTSIGIMFTAAFAIGIILITIMQSSADLYHILFGNVLAVPTSEVWMTFIVTVIVLLGVYLFFKELLVTTFDPTMSAAYGLPNKLIHYILMALLTMSTVASLQTVGIVLVVAMLITPAATAYLMTNRLWLMVFLAAGFGVISSIIGLYYSFTYNLASGPTIVVVASLMFALAFFFSPKQGLLWRTLRTQKKKKLLTEN</sequence>
<dbReference type="PANTHER" id="PTHR30477">
    <property type="entry name" value="ABC-TRANSPORTER METAL-BINDING PROTEIN"/>
    <property type="match status" value="1"/>
</dbReference>
<keyword evidence="9" id="KW-1185">Reference proteome</keyword>
<dbReference type="Proteomes" id="UP001589838">
    <property type="component" value="Unassembled WGS sequence"/>
</dbReference>
<evidence type="ECO:0000256" key="6">
    <source>
        <dbReference type="RuleBase" id="RU003943"/>
    </source>
</evidence>
<reference evidence="8 9" key="1">
    <citation type="submission" date="2024-09" db="EMBL/GenBank/DDBJ databases">
        <authorList>
            <person name="Sun Q."/>
            <person name="Mori K."/>
        </authorList>
    </citation>
    <scope>NUCLEOTIDE SEQUENCE [LARGE SCALE GENOMIC DNA]</scope>
    <source>
        <strain evidence="8 9">NCAIM B.02610</strain>
    </source>
</reference>
<dbReference type="RefSeq" id="WP_335959234.1">
    <property type="nucleotide sequence ID" value="NZ_JAXBLX010000004.1"/>
</dbReference>
<accession>A0ABV6KCL0</accession>
<dbReference type="CDD" id="cd06550">
    <property type="entry name" value="TM_ABC_iron-siderophores_like"/>
    <property type="match status" value="1"/>
</dbReference>
<keyword evidence="3 6" id="KW-0812">Transmembrane</keyword>
<keyword evidence="4 7" id="KW-1133">Transmembrane helix</keyword>
<evidence type="ECO:0000256" key="7">
    <source>
        <dbReference type="SAM" id="Phobius"/>
    </source>
</evidence>
<keyword evidence="5 7" id="KW-0472">Membrane</keyword>
<feature type="transmembrane region" description="Helical" evidence="7">
    <location>
        <begin position="247"/>
        <end position="267"/>
    </location>
</feature>
<evidence type="ECO:0000256" key="2">
    <source>
        <dbReference type="ARBA" id="ARBA00008034"/>
    </source>
</evidence>
<keyword evidence="6" id="KW-0813">Transport</keyword>
<evidence type="ECO:0000313" key="8">
    <source>
        <dbReference type="EMBL" id="MFC0470680.1"/>
    </source>
</evidence>
<gene>
    <name evidence="8" type="ORF">ACFFHM_09275</name>
</gene>
<comment type="subcellular location">
    <subcellularLocation>
        <location evidence="6">Cell membrane</location>
        <topology evidence="6">Multi-pass membrane protein</topology>
    </subcellularLocation>
    <subcellularLocation>
        <location evidence="1">Membrane</location>
        <topology evidence="1">Multi-pass membrane protein</topology>
    </subcellularLocation>
</comment>
<dbReference type="PANTHER" id="PTHR30477:SF13">
    <property type="entry name" value="IRON TRANSPORT SYSTEM MEMBRANE PROTEIN HI_0360-RELATED"/>
    <property type="match status" value="1"/>
</dbReference>
<evidence type="ECO:0000256" key="5">
    <source>
        <dbReference type="ARBA" id="ARBA00023136"/>
    </source>
</evidence>
<feature type="transmembrane region" description="Helical" evidence="7">
    <location>
        <begin position="177"/>
        <end position="208"/>
    </location>
</feature>
<dbReference type="EMBL" id="JBHLUX010000024">
    <property type="protein sequence ID" value="MFC0470680.1"/>
    <property type="molecule type" value="Genomic_DNA"/>
</dbReference>